<dbReference type="eggNOG" id="ENOG502R5DR">
    <property type="taxonomic scope" value="Eukaryota"/>
</dbReference>
<evidence type="ECO:0000256" key="1">
    <source>
        <dbReference type="SAM" id="MobiDB-lite"/>
    </source>
</evidence>
<dbReference type="PANTHER" id="PTHR34591:SF60">
    <property type="entry name" value="OS01G0824700 PROTEIN"/>
    <property type="match status" value="1"/>
</dbReference>
<organism evidence="3">
    <name type="scientific">Oryza nivara</name>
    <name type="common">Indian wild rice</name>
    <name type="synonym">Oryza sativa f. spontanea</name>
    <dbReference type="NCBI Taxonomy" id="4536"/>
    <lineage>
        <taxon>Eukaryota</taxon>
        <taxon>Viridiplantae</taxon>
        <taxon>Streptophyta</taxon>
        <taxon>Embryophyta</taxon>
        <taxon>Tracheophyta</taxon>
        <taxon>Spermatophyta</taxon>
        <taxon>Magnoliopsida</taxon>
        <taxon>Liliopsida</taxon>
        <taxon>Poales</taxon>
        <taxon>Poaceae</taxon>
        <taxon>BOP clade</taxon>
        <taxon>Oryzoideae</taxon>
        <taxon>Oryzeae</taxon>
        <taxon>Oryzinae</taxon>
        <taxon>Oryza</taxon>
    </lineage>
</organism>
<dbReference type="OMA" id="IIDTHRM"/>
<dbReference type="Proteomes" id="UP000006591">
    <property type="component" value="Chromosome 1"/>
</dbReference>
<dbReference type="SUPFAM" id="SSF81383">
    <property type="entry name" value="F-box domain"/>
    <property type="match status" value="1"/>
</dbReference>
<proteinExistence type="predicted"/>
<dbReference type="Gramene" id="ONIVA01G40600.3">
    <property type="protein sequence ID" value="ONIVA01G40600.3"/>
    <property type="gene ID" value="ONIVA01G40600"/>
</dbReference>
<evidence type="ECO:0000259" key="2">
    <source>
        <dbReference type="Pfam" id="PF00646"/>
    </source>
</evidence>
<name>A0A0E0FV59_ORYNI</name>
<reference evidence="3" key="2">
    <citation type="submission" date="2018-04" db="EMBL/GenBank/DDBJ databases">
        <title>OnivRS2 (Oryza nivara Reference Sequence Version 2).</title>
        <authorList>
            <person name="Zhang J."/>
            <person name="Kudrna D."/>
            <person name="Lee S."/>
            <person name="Talag J."/>
            <person name="Rajasekar S."/>
            <person name="Welchert J."/>
            <person name="Hsing Y.-I."/>
            <person name="Wing R.A."/>
        </authorList>
    </citation>
    <scope>NUCLEOTIDE SEQUENCE [LARGE SCALE GENOMIC DNA]</scope>
</reference>
<dbReference type="AlphaFoldDB" id="A0A0E0FV59"/>
<feature type="domain" description="F-box" evidence="2">
    <location>
        <begin position="29"/>
        <end position="64"/>
    </location>
</feature>
<sequence length="468" mass="53625">MVTATPANCSVAASSREPGDTEESMAKLLPDDVLTIILRCPAPHDLAMSRCVCKLWCTIIDTHRMLRVDLLPHSVGGIFINFHDLGLSEFFARPSTGPTISGNINYLPLTSIVRGHCNGLLLLYSHISRPGMKQFYVVNPATRQWVQLPPPPRPDIGIMHLDNLYLAFDPTLSSHFEVFQIPYVDVFRHRSELNPAIEGIEWPPSTCVLHVFSTRTRQWEERSFVREGEAAGSLAIIRRDFPNFLHNAVYCRGVLYVRCQTNFVMRISLSDGKYRIIKPPVEIERYEESNIYMGLSQKRVYCTFFDDPDIIYILDESYGEMEWVQKNAISCLVIHAFQQTDGPWTLQDITIMNILMRTDMTTAIEEQNFDWDSDNDNFINTTDERNLRYGRITFLGFHPYKEVVFSSHSLSRGLAYHLNTMKFRGFGKIQDLGNLGPKYYGGCMGIQPFIEESFLCTPWMGEFPKDIN</sequence>
<reference evidence="3" key="1">
    <citation type="submission" date="2015-04" db="UniProtKB">
        <authorList>
            <consortium name="EnsemblPlants"/>
        </authorList>
    </citation>
    <scope>IDENTIFICATION</scope>
    <source>
        <strain evidence="3">SL10</strain>
    </source>
</reference>
<protein>
    <recommendedName>
        <fullName evidence="2">F-box domain-containing protein</fullName>
    </recommendedName>
</protein>
<dbReference type="InterPro" id="IPR001810">
    <property type="entry name" value="F-box_dom"/>
</dbReference>
<accession>A0A0E0FV59</accession>
<dbReference type="Pfam" id="PF00646">
    <property type="entry name" value="F-box"/>
    <property type="match status" value="1"/>
</dbReference>
<evidence type="ECO:0000313" key="3">
    <source>
        <dbReference type="EnsemblPlants" id="ONIVA01G40600.3"/>
    </source>
</evidence>
<dbReference type="EnsemblPlants" id="ONIVA01G40600.3">
    <property type="protein sequence ID" value="ONIVA01G40600.3"/>
    <property type="gene ID" value="ONIVA01G40600"/>
</dbReference>
<feature type="compositionally biased region" description="Polar residues" evidence="1">
    <location>
        <begin position="1"/>
        <end position="13"/>
    </location>
</feature>
<dbReference type="PANTHER" id="PTHR34591">
    <property type="entry name" value="OS03G0653100 PROTEIN-RELATED"/>
    <property type="match status" value="1"/>
</dbReference>
<dbReference type="STRING" id="4536.A0A0E0FV59"/>
<keyword evidence="4" id="KW-1185">Reference proteome</keyword>
<dbReference type="InterPro" id="IPR036047">
    <property type="entry name" value="F-box-like_dom_sf"/>
</dbReference>
<feature type="region of interest" description="Disordered" evidence="1">
    <location>
        <begin position="1"/>
        <end position="23"/>
    </location>
</feature>
<evidence type="ECO:0000313" key="4">
    <source>
        <dbReference type="Proteomes" id="UP000006591"/>
    </source>
</evidence>